<name>A0ABQ8AG47_BRANA</name>
<dbReference type="CDD" id="cd04480">
    <property type="entry name" value="RPA1_DBD_A_like"/>
    <property type="match status" value="1"/>
</dbReference>
<dbReference type="InterPro" id="IPR012340">
    <property type="entry name" value="NA-bd_OB-fold"/>
</dbReference>
<gene>
    <name evidence="7" type="ORF">HID58_053951</name>
</gene>
<proteinExistence type="inferred from homology"/>
<comment type="caution">
    <text evidence="7">The sequence shown here is derived from an EMBL/GenBank/DDBJ whole genome shotgun (WGS) entry which is preliminary data.</text>
</comment>
<reference evidence="7 8" key="1">
    <citation type="submission" date="2021-05" db="EMBL/GenBank/DDBJ databases">
        <title>Genome Assembly of Synthetic Allotetraploid Brassica napus Reveals Homoeologous Exchanges between Subgenomes.</title>
        <authorList>
            <person name="Davis J.T."/>
        </authorList>
    </citation>
    <scope>NUCLEOTIDE SEQUENCE [LARGE SCALE GENOMIC DNA]</scope>
    <source>
        <strain evidence="8">cv. Da-Ae</strain>
        <tissue evidence="7">Seedling</tissue>
    </source>
</reference>
<evidence type="ECO:0000259" key="6">
    <source>
        <dbReference type="Pfam" id="PF08646"/>
    </source>
</evidence>
<dbReference type="SUPFAM" id="SSF50249">
    <property type="entry name" value="Nucleic acid-binding proteins"/>
    <property type="match status" value="2"/>
</dbReference>
<dbReference type="Gene3D" id="2.40.50.140">
    <property type="entry name" value="Nucleic acid-binding proteins"/>
    <property type="match status" value="2"/>
</dbReference>
<sequence>MALNRPHRNPGVTSKAPAINNHYLRHEQQSFKETKTKTLFSFPIAAMANSYTLLADLKAGRCSNTAELRLLRFWEARNVKKGGELMSVDMLLLDEKSTLIQGSIGSIRQLRFRNRLSEGSVYALSGFDVSRSNPNFRLSDEPLSIRFNDGTSFDKLPESVRPIPTELFRFRSYNRLLELANTGKQLPDILGELTAIRSTITDRIPGAQRVMLTLRLQSGESVCVSLFDYMALAFHTKFDSYGKEPRIVLATGLNPKIVGGNRVFVILLLSSWGLLIKLLCEGRLPGHGSEHTSSSSKVVHAQKIEPMTVSELNQFVITSESQIIEFLCTAKVTGIDQADGWCYIGCSVCSKKLLRETSSFTCVPCNVTNAVAALRYRVTLSVSDSTDTASFLGFDIEMAKLTNILASEASQIVLMFLGIPGIGADARVDTELPQALAELVGKTYTFQLKLNDFNFTSKHQTFTISRIFPERALAPLPAFVVQESGNNPDEPVAEAVAPDTSARVGTTCNDT</sequence>
<dbReference type="Proteomes" id="UP000824890">
    <property type="component" value="Unassembled WGS sequence"/>
</dbReference>
<comment type="similarity">
    <text evidence="1">Belongs to the replication factor A protein 1 family.</text>
</comment>
<keyword evidence="4" id="KW-0862">Zinc</keyword>
<feature type="domain" description="Replication factor A C-terminal" evidence="6">
    <location>
        <begin position="328"/>
        <end position="411"/>
    </location>
</feature>
<dbReference type="EMBL" id="JAGKQM010000013">
    <property type="protein sequence ID" value="KAH0891522.1"/>
    <property type="molecule type" value="Genomic_DNA"/>
</dbReference>
<dbReference type="CDD" id="cd04476">
    <property type="entry name" value="RPA1_DBD_C"/>
    <property type="match status" value="1"/>
</dbReference>
<evidence type="ECO:0000256" key="5">
    <source>
        <dbReference type="ARBA" id="ARBA00023125"/>
    </source>
</evidence>
<dbReference type="PANTHER" id="PTHR47165">
    <property type="entry name" value="OS03G0429900 PROTEIN"/>
    <property type="match status" value="1"/>
</dbReference>
<evidence type="ECO:0000313" key="7">
    <source>
        <dbReference type="EMBL" id="KAH0891522.1"/>
    </source>
</evidence>
<evidence type="ECO:0000256" key="1">
    <source>
        <dbReference type="ARBA" id="ARBA00005690"/>
    </source>
</evidence>
<keyword evidence="3" id="KW-0863">Zinc-finger</keyword>
<dbReference type="Pfam" id="PF08646">
    <property type="entry name" value="Rep_fac-A_C"/>
    <property type="match status" value="1"/>
</dbReference>
<accession>A0ABQ8AG47</accession>
<dbReference type="InterPro" id="IPR013955">
    <property type="entry name" value="Rep_factor-A_C"/>
</dbReference>
<dbReference type="InterPro" id="IPR047192">
    <property type="entry name" value="Euk_RPA1_DBD_C"/>
</dbReference>
<evidence type="ECO:0000313" key="8">
    <source>
        <dbReference type="Proteomes" id="UP000824890"/>
    </source>
</evidence>
<keyword evidence="2" id="KW-0479">Metal-binding</keyword>
<evidence type="ECO:0000256" key="3">
    <source>
        <dbReference type="ARBA" id="ARBA00022771"/>
    </source>
</evidence>
<dbReference type="PANTHER" id="PTHR47165:SF4">
    <property type="entry name" value="OS03G0429900 PROTEIN"/>
    <property type="match status" value="1"/>
</dbReference>
<keyword evidence="5" id="KW-0238">DNA-binding</keyword>
<evidence type="ECO:0000256" key="2">
    <source>
        <dbReference type="ARBA" id="ARBA00022723"/>
    </source>
</evidence>
<evidence type="ECO:0000256" key="4">
    <source>
        <dbReference type="ARBA" id="ARBA00022833"/>
    </source>
</evidence>
<keyword evidence="8" id="KW-1185">Reference proteome</keyword>
<protein>
    <recommendedName>
        <fullName evidence="6">Replication factor A C-terminal domain-containing protein</fullName>
    </recommendedName>
</protein>
<organism evidence="7 8">
    <name type="scientific">Brassica napus</name>
    <name type="common">Rape</name>
    <dbReference type="NCBI Taxonomy" id="3708"/>
    <lineage>
        <taxon>Eukaryota</taxon>
        <taxon>Viridiplantae</taxon>
        <taxon>Streptophyta</taxon>
        <taxon>Embryophyta</taxon>
        <taxon>Tracheophyta</taxon>
        <taxon>Spermatophyta</taxon>
        <taxon>Magnoliopsida</taxon>
        <taxon>eudicotyledons</taxon>
        <taxon>Gunneridae</taxon>
        <taxon>Pentapetalae</taxon>
        <taxon>rosids</taxon>
        <taxon>malvids</taxon>
        <taxon>Brassicales</taxon>
        <taxon>Brassicaceae</taxon>
        <taxon>Brassiceae</taxon>
        <taxon>Brassica</taxon>
    </lineage>
</organism>